<dbReference type="OrthoDB" id="9789465at2"/>
<dbReference type="InterPro" id="IPR011990">
    <property type="entry name" value="TPR-like_helical_dom_sf"/>
</dbReference>
<evidence type="ECO:0000313" key="6">
    <source>
        <dbReference type="Proteomes" id="UP000004893"/>
    </source>
</evidence>
<protein>
    <submittedName>
        <fullName evidence="5">Transcriptional regulator, LuxR family</fullName>
    </submittedName>
</protein>
<evidence type="ECO:0000259" key="4">
    <source>
        <dbReference type="PROSITE" id="PS50043"/>
    </source>
</evidence>
<dbReference type="GO" id="GO:0003677">
    <property type="term" value="F:DNA binding"/>
    <property type="evidence" value="ECO:0007669"/>
    <property type="project" value="UniProtKB-KW"/>
</dbReference>
<dbReference type="InterPro" id="IPR036388">
    <property type="entry name" value="WH-like_DNA-bd_sf"/>
</dbReference>
<dbReference type="Proteomes" id="UP000004893">
    <property type="component" value="Unassembled WGS sequence"/>
</dbReference>
<dbReference type="InterPro" id="IPR016032">
    <property type="entry name" value="Sig_transdc_resp-reg_C-effctor"/>
</dbReference>
<dbReference type="Pfam" id="PF17874">
    <property type="entry name" value="TPR_MalT"/>
    <property type="match status" value="1"/>
</dbReference>
<dbReference type="eggNOG" id="COG2909">
    <property type="taxonomic scope" value="Bacteria"/>
</dbReference>
<evidence type="ECO:0000256" key="3">
    <source>
        <dbReference type="ARBA" id="ARBA00023163"/>
    </source>
</evidence>
<keyword evidence="6" id="KW-1185">Reference proteome</keyword>
<dbReference type="SUPFAM" id="SSF46894">
    <property type="entry name" value="C-terminal effector domain of the bipartite response regulators"/>
    <property type="match status" value="1"/>
</dbReference>
<reference evidence="5" key="2">
    <citation type="submission" date="2013-06" db="EMBL/GenBank/DDBJ databases">
        <title>Draft genome sequence of Clostridium hylemonae (DSM 15053).</title>
        <authorList>
            <person name="Sudarsanam P."/>
            <person name="Ley R."/>
            <person name="Guruge J."/>
            <person name="Turnbaugh P.J."/>
            <person name="Mahowald M."/>
            <person name="Liep D."/>
            <person name="Gordon J."/>
        </authorList>
    </citation>
    <scope>NUCLEOTIDE SEQUENCE</scope>
    <source>
        <strain evidence="5">DSM 15053</strain>
    </source>
</reference>
<dbReference type="InterPro" id="IPR041617">
    <property type="entry name" value="TPR_MalT"/>
</dbReference>
<dbReference type="InterPro" id="IPR000792">
    <property type="entry name" value="Tscrpt_reg_LuxR_C"/>
</dbReference>
<accession>C0C4Q0</accession>
<dbReference type="CDD" id="cd06170">
    <property type="entry name" value="LuxR_C_like"/>
    <property type="match status" value="1"/>
</dbReference>
<reference evidence="5" key="1">
    <citation type="submission" date="2009-02" db="EMBL/GenBank/DDBJ databases">
        <authorList>
            <person name="Fulton L."/>
            <person name="Clifton S."/>
            <person name="Fulton B."/>
            <person name="Xu J."/>
            <person name="Minx P."/>
            <person name="Pepin K.H."/>
            <person name="Johnson M."/>
            <person name="Bhonagiri V."/>
            <person name="Nash W.E."/>
            <person name="Mardis E.R."/>
            <person name="Wilson R.K."/>
        </authorList>
    </citation>
    <scope>NUCLEOTIDE SEQUENCE [LARGE SCALE GENOMIC DNA]</scope>
    <source>
        <strain evidence="5">DSM 15053</strain>
    </source>
</reference>
<dbReference type="EMBL" id="ABYI02000034">
    <property type="protein sequence ID" value="EEG73042.1"/>
    <property type="molecule type" value="Genomic_DNA"/>
</dbReference>
<evidence type="ECO:0000256" key="1">
    <source>
        <dbReference type="ARBA" id="ARBA00023015"/>
    </source>
</evidence>
<name>C0C4Q0_9FIRM</name>
<comment type="caution">
    <text evidence="5">The sequence shown here is derived from an EMBL/GenBank/DDBJ whole genome shotgun (WGS) entry which is preliminary data.</text>
</comment>
<dbReference type="AlphaFoldDB" id="C0C4Q0"/>
<organism evidence="5 6">
    <name type="scientific">[Clostridium] hylemonae DSM 15053</name>
    <dbReference type="NCBI Taxonomy" id="553973"/>
    <lineage>
        <taxon>Bacteria</taxon>
        <taxon>Bacillati</taxon>
        <taxon>Bacillota</taxon>
        <taxon>Clostridia</taxon>
        <taxon>Lachnospirales</taxon>
        <taxon>Lachnospiraceae</taxon>
    </lineage>
</organism>
<dbReference type="Pfam" id="PF25873">
    <property type="entry name" value="WHD_MalT"/>
    <property type="match status" value="1"/>
</dbReference>
<proteinExistence type="predicted"/>
<dbReference type="Gene3D" id="1.10.10.10">
    <property type="entry name" value="Winged helix-like DNA-binding domain superfamily/Winged helix DNA-binding domain"/>
    <property type="match status" value="1"/>
</dbReference>
<evidence type="ECO:0000256" key="2">
    <source>
        <dbReference type="ARBA" id="ARBA00023125"/>
    </source>
</evidence>
<dbReference type="Gene3D" id="1.25.40.10">
    <property type="entry name" value="Tetratricopeptide repeat domain"/>
    <property type="match status" value="1"/>
</dbReference>
<dbReference type="SMART" id="SM00421">
    <property type="entry name" value="HTH_LUXR"/>
    <property type="match status" value="1"/>
</dbReference>
<keyword evidence="3" id="KW-0804">Transcription</keyword>
<dbReference type="STRING" id="553973.CLOHYLEM_07065"/>
<dbReference type="PANTHER" id="PTHR44688:SF16">
    <property type="entry name" value="DNA-BINDING TRANSCRIPTIONAL ACTIVATOR DEVR_DOSR"/>
    <property type="match status" value="1"/>
</dbReference>
<dbReference type="HOGENOM" id="CLU_006325_2_0_9"/>
<dbReference type="Pfam" id="PF00196">
    <property type="entry name" value="GerE"/>
    <property type="match status" value="1"/>
</dbReference>
<dbReference type="RefSeq" id="WP_006444422.1">
    <property type="nucleotide sequence ID" value="NZ_CP036524.1"/>
</dbReference>
<sequence length="851" mass="96995">MTGQETPVFLNDKFTPNLLPEVCAPRQALLKKYMHAAQFRFIYVGAQAGSGKTVSSLLWLNSCERRTIWIGLDSYDNAPSVFYKQLATGLYSLQPDNNAMRAVLVDPDFSASPVEHTIQLIAEMEPQEEAFALVLDDLHLITNAEIIKSLPAVIKRLPFSFVTLILSRHIIPDEFSTLVRDPQSQIITSRQLRFTEAEILRYFESLGRTLTAEEANFVYLATDGWAIGINAMAKSGQLQDEGEGYDFARYFKTQLWDNWEQDLRDFCLATAVVDEFDPELANVLSGREDAASVMEHLSRTNSFLSLLHGNTYRYHHLFQDFLRERLVQERVDVGGLYKTAALYYRDHSDYTRALKFSLDSGDFKNIDTYLYLFLFENHRGSVADYAEFLRPFFEKDFPRHAYRESPVLHVLSAWYYYLTSRHREFAEHMDAIMLHLPKIAKTGSTFVEFSMLAFSVDYRTTIHKKIKQFSMFGRFVKKYTPEGLATSIASFTHNLPYMHRSNFDYSDLALPPDVLDDIDHTFAPLLGAEWVYIKPGIRTCFLYEQNRMEEAARMLRTTLDCLSDKNKTEGRICVIVLQHSILWQTGNMKEADTVLTGLSNLVATEAQFFVPNLKAYTAKLALLDGNAAAAREWLDNYFVVDMEHVELFRAFQHFTTARAYITLGEFAEARRYLLLLREYGENLNRPLDAAEAGVLLSVLDWIEGNKKEAARTLLAVLEDMQPYEFIRIIADEGAAVLPILKKAAALMEKEDYRGPLKRQFMSEVLLAAHAMSKCHKGIAAQLDSRRPVKLSKQQTLMLSLLSQGYKNAEISDITGLAIPTIKSHTSIAYHKLGVNNALDAVLKARELGFID</sequence>
<evidence type="ECO:0000313" key="5">
    <source>
        <dbReference type="EMBL" id="EEG73042.1"/>
    </source>
</evidence>
<dbReference type="PROSITE" id="PS50043">
    <property type="entry name" value="HTH_LUXR_2"/>
    <property type="match status" value="1"/>
</dbReference>
<keyword evidence="2" id="KW-0238">DNA-binding</keyword>
<dbReference type="PANTHER" id="PTHR44688">
    <property type="entry name" value="DNA-BINDING TRANSCRIPTIONAL ACTIVATOR DEVR_DOSR"/>
    <property type="match status" value="1"/>
</dbReference>
<keyword evidence="1" id="KW-0805">Transcription regulation</keyword>
<gene>
    <name evidence="5" type="ORF">CLOHYLEM_07065</name>
</gene>
<dbReference type="InterPro" id="IPR059106">
    <property type="entry name" value="WHD_MalT"/>
</dbReference>
<dbReference type="GO" id="GO:0006355">
    <property type="term" value="P:regulation of DNA-templated transcription"/>
    <property type="evidence" value="ECO:0007669"/>
    <property type="project" value="InterPro"/>
</dbReference>
<feature type="domain" description="HTH luxR-type" evidence="4">
    <location>
        <begin position="783"/>
        <end position="848"/>
    </location>
</feature>
<dbReference type="SUPFAM" id="SSF48452">
    <property type="entry name" value="TPR-like"/>
    <property type="match status" value="1"/>
</dbReference>